<evidence type="ECO:0000256" key="3">
    <source>
        <dbReference type="ARBA" id="ARBA00022722"/>
    </source>
</evidence>
<keyword evidence="1" id="KW-0808">Transferase</keyword>
<keyword evidence="6" id="KW-0695">RNA-directed DNA polymerase</keyword>
<dbReference type="FunFam" id="3.10.20.370:FF:000001">
    <property type="entry name" value="Retrovirus-related Pol polyprotein from transposon 17.6-like protein"/>
    <property type="match status" value="1"/>
</dbReference>
<feature type="domain" description="Integrase catalytic" evidence="7">
    <location>
        <begin position="465"/>
        <end position="624"/>
    </location>
</feature>
<sequence>MEEGAKPTRQPQRRLNPHMQEVVRAEVLKLLQAGIIYPISDSTWVSPTQVVPKKSGITVVKGENGDEVSTRLTTGWRVCIDYRKLNAVTRKDHFPLPFMDQVLERVSGHPFYCFLDGYSGYFQIEIDVEDQEKTTFTCPFGTYAYRRMPFGLCNAPATFQRCMLSIFSDMVERIMEVFMDDITVYGTSFEDCLSHLEDVLKRCIEKDLVLNWEKCHFMVNQGIVLRHVISKKGIEVDRAKVELIVKLPPPTNVKGIRQFLGHAGFYRRFIKDFSKIAKPLSPIVRAPNWELPFEVMCDSSDYAIGAVLGQREDGKPYVIYYASKSLNDAQRNYTTTEKELLAVVYALDKFRAYLIGSSIVVFTDHSALKYLLTKQDAKARLNIAHNTHGLPINDDFPEESLMLVEKVPWFAHIANYLVTGEIPSEWSSQDKKNFFAKSMHIIGRSLFSSSHFASQKTAMRVLQSGFGGPHFLRMPMRLHGLFPYVFGHSYILVGVDYVSKWVEAIPCRTNDHKVVLKFLKENIFSRFGVPKAIISDGGTHFCNKPFEALLAKYGVKHKVATPYHPQTSGQVELANREIKNILMKVVNTNRKDWSVKLLDSLWAYRTAYKTILGMSPYRLVYGKACHLPVEIEFKHGGPLKAHMDLTKAGLKRCLDLNELEELRNDAYLNSKIAKEKLKRWHDQLVTKKEFFKGQRVLLYDSKLHLFPGKAQIKVDRAFCHPPRGIAKNMKEGLRGPKGA</sequence>
<dbReference type="CDD" id="cd01647">
    <property type="entry name" value="RT_LTR"/>
    <property type="match status" value="1"/>
</dbReference>
<keyword evidence="2" id="KW-0548">Nucleotidyltransferase</keyword>
<dbReference type="EMBL" id="QGNW01000024">
    <property type="protein sequence ID" value="RVX13496.1"/>
    <property type="molecule type" value="Genomic_DNA"/>
</dbReference>
<dbReference type="Gene3D" id="3.10.10.10">
    <property type="entry name" value="HIV Type 1 Reverse Transcriptase, subunit A, domain 1"/>
    <property type="match status" value="1"/>
</dbReference>
<keyword evidence="3" id="KW-0540">Nuclease</keyword>
<dbReference type="InterPro" id="IPR043502">
    <property type="entry name" value="DNA/RNA_pol_sf"/>
</dbReference>
<dbReference type="InterPro" id="IPR041373">
    <property type="entry name" value="RT_RNaseH"/>
</dbReference>
<evidence type="ECO:0000313" key="9">
    <source>
        <dbReference type="Proteomes" id="UP000288805"/>
    </source>
</evidence>
<evidence type="ECO:0000313" key="8">
    <source>
        <dbReference type="EMBL" id="RVX13496.1"/>
    </source>
</evidence>
<evidence type="ECO:0000256" key="4">
    <source>
        <dbReference type="ARBA" id="ARBA00022759"/>
    </source>
</evidence>
<evidence type="ECO:0000256" key="2">
    <source>
        <dbReference type="ARBA" id="ARBA00022695"/>
    </source>
</evidence>
<dbReference type="PROSITE" id="PS50994">
    <property type="entry name" value="INTEGRASE"/>
    <property type="match status" value="1"/>
</dbReference>
<accession>A0A438JX09</accession>
<dbReference type="Gene3D" id="3.30.70.270">
    <property type="match status" value="2"/>
</dbReference>
<organism evidence="8 9">
    <name type="scientific">Vitis vinifera</name>
    <name type="common">Grape</name>
    <dbReference type="NCBI Taxonomy" id="29760"/>
    <lineage>
        <taxon>Eukaryota</taxon>
        <taxon>Viridiplantae</taxon>
        <taxon>Streptophyta</taxon>
        <taxon>Embryophyta</taxon>
        <taxon>Tracheophyta</taxon>
        <taxon>Spermatophyta</taxon>
        <taxon>Magnoliopsida</taxon>
        <taxon>eudicotyledons</taxon>
        <taxon>Gunneridae</taxon>
        <taxon>Pentapetalae</taxon>
        <taxon>rosids</taxon>
        <taxon>Vitales</taxon>
        <taxon>Vitaceae</taxon>
        <taxon>Viteae</taxon>
        <taxon>Vitis</taxon>
    </lineage>
</organism>
<comment type="caution">
    <text evidence="8">The sequence shown here is derived from an EMBL/GenBank/DDBJ whole genome shotgun (WGS) entry which is preliminary data.</text>
</comment>
<reference evidence="8 9" key="1">
    <citation type="journal article" date="2018" name="PLoS Genet.">
        <title>Population sequencing reveals clonal diversity and ancestral inbreeding in the grapevine cultivar Chardonnay.</title>
        <authorList>
            <person name="Roach M.J."/>
            <person name="Johnson D.L."/>
            <person name="Bohlmann J."/>
            <person name="van Vuuren H.J."/>
            <person name="Jones S.J."/>
            <person name="Pretorius I.S."/>
            <person name="Schmidt S.A."/>
            <person name="Borneman A.R."/>
        </authorList>
    </citation>
    <scope>NUCLEOTIDE SEQUENCE [LARGE SCALE GENOMIC DNA]</scope>
    <source>
        <strain evidence="9">cv. Chardonnay</strain>
        <tissue evidence="8">Leaf</tissue>
    </source>
</reference>
<dbReference type="SUPFAM" id="SSF56672">
    <property type="entry name" value="DNA/RNA polymerases"/>
    <property type="match status" value="1"/>
</dbReference>
<dbReference type="Gene3D" id="3.30.420.10">
    <property type="entry name" value="Ribonuclease H-like superfamily/Ribonuclease H"/>
    <property type="match status" value="1"/>
</dbReference>
<proteinExistence type="predicted"/>
<dbReference type="GO" id="GO:0003964">
    <property type="term" value="F:RNA-directed DNA polymerase activity"/>
    <property type="evidence" value="ECO:0007669"/>
    <property type="project" value="UniProtKB-KW"/>
</dbReference>
<dbReference type="Pfam" id="PF00078">
    <property type="entry name" value="RVT_1"/>
    <property type="match status" value="1"/>
</dbReference>
<keyword evidence="5" id="KW-0378">Hydrolase</keyword>
<dbReference type="InterPro" id="IPR012337">
    <property type="entry name" value="RNaseH-like_sf"/>
</dbReference>
<dbReference type="AlphaFoldDB" id="A0A438JX09"/>
<dbReference type="GO" id="GO:0016787">
    <property type="term" value="F:hydrolase activity"/>
    <property type="evidence" value="ECO:0007669"/>
    <property type="project" value="UniProtKB-KW"/>
</dbReference>
<dbReference type="PANTHER" id="PTHR37984">
    <property type="entry name" value="PROTEIN CBG26694"/>
    <property type="match status" value="1"/>
</dbReference>
<dbReference type="CDD" id="cd09274">
    <property type="entry name" value="RNase_HI_RT_Ty3"/>
    <property type="match status" value="1"/>
</dbReference>
<gene>
    <name evidence="8" type="primary">pol_2068</name>
    <name evidence="8" type="ORF">CK203_020924</name>
</gene>
<dbReference type="GO" id="GO:0004519">
    <property type="term" value="F:endonuclease activity"/>
    <property type="evidence" value="ECO:0007669"/>
    <property type="project" value="UniProtKB-KW"/>
</dbReference>
<evidence type="ECO:0000259" key="7">
    <source>
        <dbReference type="PROSITE" id="PS50994"/>
    </source>
</evidence>
<dbReference type="InterPro" id="IPR043128">
    <property type="entry name" value="Rev_trsase/Diguanyl_cyclase"/>
</dbReference>
<dbReference type="InterPro" id="IPR050951">
    <property type="entry name" value="Retrovirus_Pol_polyprotein"/>
</dbReference>
<dbReference type="InterPro" id="IPR036397">
    <property type="entry name" value="RNaseH_sf"/>
</dbReference>
<protein>
    <submittedName>
        <fullName evidence="8">Retrovirus-related Pol polyprotein from transposon 297</fullName>
    </submittedName>
</protein>
<dbReference type="InterPro" id="IPR000477">
    <property type="entry name" value="RT_dom"/>
</dbReference>
<dbReference type="InterPro" id="IPR001584">
    <property type="entry name" value="Integrase_cat-core"/>
</dbReference>
<keyword evidence="4" id="KW-0255">Endonuclease</keyword>
<dbReference type="GO" id="GO:0015074">
    <property type="term" value="P:DNA integration"/>
    <property type="evidence" value="ECO:0007669"/>
    <property type="project" value="InterPro"/>
</dbReference>
<dbReference type="PANTHER" id="PTHR37984:SF5">
    <property type="entry name" value="PROTEIN NYNRIN-LIKE"/>
    <property type="match status" value="1"/>
</dbReference>
<dbReference type="Pfam" id="PF00665">
    <property type="entry name" value="rve"/>
    <property type="match status" value="1"/>
</dbReference>
<evidence type="ECO:0000256" key="6">
    <source>
        <dbReference type="ARBA" id="ARBA00022918"/>
    </source>
</evidence>
<dbReference type="GO" id="GO:0003676">
    <property type="term" value="F:nucleic acid binding"/>
    <property type="evidence" value="ECO:0007669"/>
    <property type="project" value="InterPro"/>
</dbReference>
<evidence type="ECO:0000256" key="5">
    <source>
        <dbReference type="ARBA" id="ARBA00022801"/>
    </source>
</evidence>
<name>A0A438JX09_VITVI</name>
<evidence type="ECO:0000256" key="1">
    <source>
        <dbReference type="ARBA" id="ARBA00022679"/>
    </source>
</evidence>
<dbReference type="Pfam" id="PF17917">
    <property type="entry name" value="RT_RNaseH"/>
    <property type="match status" value="1"/>
</dbReference>
<dbReference type="Proteomes" id="UP000288805">
    <property type="component" value="Unassembled WGS sequence"/>
</dbReference>
<dbReference type="SUPFAM" id="SSF53098">
    <property type="entry name" value="Ribonuclease H-like"/>
    <property type="match status" value="1"/>
</dbReference>